<reference evidence="7 8" key="1">
    <citation type="submission" date="2024-02" db="EMBL/GenBank/DDBJ databases">
        <title>de novo genome assembly of Solanum bulbocastanum strain 11H21.</title>
        <authorList>
            <person name="Hosaka A.J."/>
        </authorList>
    </citation>
    <scope>NUCLEOTIDE SEQUENCE [LARGE SCALE GENOMIC DNA]</scope>
    <source>
        <tissue evidence="7">Young leaves</tissue>
    </source>
</reference>
<accession>A0AAN8SYV8</accession>
<evidence type="ECO:0000256" key="2">
    <source>
        <dbReference type="ARBA" id="ARBA00022676"/>
    </source>
</evidence>
<dbReference type="InterPro" id="IPR058980">
    <property type="entry name" value="Glyco_transf_N"/>
</dbReference>
<sequence>MTPNSTNKNLIMAEQVTEHGTSNLSVVMFPWLAYGHISPFLNVAKKLADRGFLIYLCSTPINLESTINKIPEKYADSIQLIELHLPELPELPPHYHTTNGLPPHLNHTLKKALKMSKPNFSKILENLKPDLVIYDMTQQWAERVANEHNIPAVRLLTFGAAVFSYFFNLVKNPGVEFPFPDIYLRKIEQVKLGEMMAKSAKDQEPDDDDQPADGTTQITLMYTSRIIEAKYIDFLSELSNWKVVPVGPPVQDLITNDADDMELIEWLGTKDENSTVFVSCGSEYFLSKEDMEEVAFGLELSKVNFIWVARFPKGEEQNLEDALPKGFLERIGERGRVLDKFAPQLRILNHTSTGGFICHCGWNSVMESIHFGVPIIAMPMHLDQPLNARLIVELGVAVEIVRDDDGKIHRGEITETIKNVLTEKTGENLRAKMRDINKNFDCIRGEEMDAAAQELILLCKISTN</sequence>
<name>A0AAN8SYV8_SOLBU</name>
<evidence type="ECO:0000313" key="7">
    <source>
        <dbReference type="EMBL" id="KAK6775292.1"/>
    </source>
</evidence>
<dbReference type="EC" id="2.4.1.-" evidence="5"/>
<dbReference type="Pfam" id="PF26168">
    <property type="entry name" value="Glyco_transf_N"/>
    <property type="match status" value="1"/>
</dbReference>
<dbReference type="AlphaFoldDB" id="A0AAN8SYV8"/>
<dbReference type="PANTHER" id="PTHR48044">
    <property type="entry name" value="GLYCOSYLTRANSFERASE"/>
    <property type="match status" value="1"/>
</dbReference>
<dbReference type="EMBL" id="JBANQN010000011">
    <property type="protein sequence ID" value="KAK6775292.1"/>
    <property type="molecule type" value="Genomic_DNA"/>
</dbReference>
<evidence type="ECO:0000256" key="1">
    <source>
        <dbReference type="ARBA" id="ARBA00009995"/>
    </source>
</evidence>
<dbReference type="PANTHER" id="PTHR48044:SF83">
    <property type="entry name" value="GLYCOSYLTRANSFERASE"/>
    <property type="match status" value="1"/>
</dbReference>
<evidence type="ECO:0000256" key="3">
    <source>
        <dbReference type="ARBA" id="ARBA00022679"/>
    </source>
</evidence>
<evidence type="ECO:0000313" key="8">
    <source>
        <dbReference type="Proteomes" id="UP001371456"/>
    </source>
</evidence>
<dbReference type="PROSITE" id="PS00375">
    <property type="entry name" value="UDPGT"/>
    <property type="match status" value="1"/>
</dbReference>
<feature type="domain" description="Glycosyltransferase N-terminal" evidence="6">
    <location>
        <begin position="24"/>
        <end position="247"/>
    </location>
</feature>
<dbReference type="Gene3D" id="3.40.50.2000">
    <property type="entry name" value="Glycogen Phosphorylase B"/>
    <property type="match status" value="2"/>
</dbReference>
<dbReference type="GO" id="GO:0008194">
    <property type="term" value="F:UDP-glycosyltransferase activity"/>
    <property type="evidence" value="ECO:0007669"/>
    <property type="project" value="InterPro"/>
</dbReference>
<evidence type="ECO:0000259" key="6">
    <source>
        <dbReference type="Pfam" id="PF26168"/>
    </source>
</evidence>
<dbReference type="Proteomes" id="UP001371456">
    <property type="component" value="Unassembled WGS sequence"/>
</dbReference>
<keyword evidence="3 4" id="KW-0808">Transferase</keyword>
<dbReference type="Pfam" id="PF00201">
    <property type="entry name" value="UDPGT"/>
    <property type="match status" value="1"/>
</dbReference>
<evidence type="ECO:0000256" key="5">
    <source>
        <dbReference type="RuleBase" id="RU362057"/>
    </source>
</evidence>
<gene>
    <name evidence="7" type="ORF">RDI58_026293</name>
</gene>
<dbReference type="CDD" id="cd03784">
    <property type="entry name" value="GT1_Gtf-like"/>
    <property type="match status" value="1"/>
</dbReference>
<comment type="caution">
    <text evidence="7">The sequence shown here is derived from an EMBL/GenBank/DDBJ whole genome shotgun (WGS) entry which is preliminary data.</text>
</comment>
<protein>
    <recommendedName>
        <fullName evidence="5">Glycosyltransferase</fullName>
        <ecNumber evidence="5">2.4.1.-</ecNumber>
    </recommendedName>
</protein>
<dbReference type="SUPFAM" id="SSF53756">
    <property type="entry name" value="UDP-Glycosyltransferase/glycogen phosphorylase"/>
    <property type="match status" value="1"/>
</dbReference>
<dbReference type="GO" id="GO:0016138">
    <property type="term" value="P:glycoside biosynthetic process"/>
    <property type="evidence" value="ECO:0007669"/>
    <property type="project" value="UniProtKB-ARBA"/>
</dbReference>
<evidence type="ECO:0000256" key="4">
    <source>
        <dbReference type="RuleBase" id="RU003718"/>
    </source>
</evidence>
<comment type="similarity">
    <text evidence="1 4">Belongs to the UDP-glycosyltransferase family.</text>
</comment>
<keyword evidence="2 4" id="KW-0328">Glycosyltransferase</keyword>
<organism evidence="7 8">
    <name type="scientific">Solanum bulbocastanum</name>
    <name type="common">Wild potato</name>
    <dbReference type="NCBI Taxonomy" id="147425"/>
    <lineage>
        <taxon>Eukaryota</taxon>
        <taxon>Viridiplantae</taxon>
        <taxon>Streptophyta</taxon>
        <taxon>Embryophyta</taxon>
        <taxon>Tracheophyta</taxon>
        <taxon>Spermatophyta</taxon>
        <taxon>Magnoliopsida</taxon>
        <taxon>eudicotyledons</taxon>
        <taxon>Gunneridae</taxon>
        <taxon>Pentapetalae</taxon>
        <taxon>asterids</taxon>
        <taxon>lamiids</taxon>
        <taxon>Solanales</taxon>
        <taxon>Solanaceae</taxon>
        <taxon>Solanoideae</taxon>
        <taxon>Solaneae</taxon>
        <taxon>Solanum</taxon>
    </lineage>
</organism>
<proteinExistence type="inferred from homology"/>
<dbReference type="FunFam" id="3.40.50.2000:FF:000060">
    <property type="entry name" value="Glycosyltransferase"/>
    <property type="match status" value="1"/>
</dbReference>
<keyword evidence="8" id="KW-1185">Reference proteome</keyword>
<dbReference type="InterPro" id="IPR002213">
    <property type="entry name" value="UDP_glucos_trans"/>
</dbReference>
<dbReference type="InterPro" id="IPR035595">
    <property type="entry name" value="UDP_glycos_trans_CS"/>
</dbReference>